<dbReference type="Proteomes" id="UP001277761">
    <property type="component" value="Unassembled WGS sequence"/>
</dbReference>
<dbReference type="Pfam" id="PF01590">
    <property type="entry name" value="GAF"/>
    <property type="match status" value="1"/>
</dbReference>
<dbReference type="InterPro" id="IPR036890">
    <property type="entry name" value="HATPase_C_sf"/>
</dbReference>
<organism evidence="10 11">
    <name type="scientific">Patulibacter brassicae</name>
    <dbReference type="NCBI Taxonomy" id="1705717"/>
    <lineage>
        <taxon>Bacteria</taxon>
        <taxon>Bacillati</taxon>
        <taxon>Actinomycetota</taxon>
        <taxon>Thermoleophilia</taxon>
        <taxon>Solirubrobacterales</taxon>
        <taxon>Patulibacteraceae</taxon>
        <taxon>Patulibacter</taxon>
    </lineage>
</organism>
<dbReference type="SUPFAM" id="SSF55781">
    <property type="entry name" value="GAF domain-like"/>
    <property type="match status" value="1"/>
</dbReference>
<accession>A0ABU4VN09</accession>
<keyword evidence="4" id="KW-0597">Phosphoprotein</keyword>
<evidence type="ECO:0000256" key="7">
    <source>
        <dbReference type="ARBA" id="ARBA00023012"/>
    </source>
</evidence>
<dbReference type="InterPro" id="IPR003018">
    <property type="entry name" value="GAF"/>
</dbReference>
<dbReference type="InterPro" id="IPR003594">
    <property type="entry name" value="HATPase_dom"/>
</dbReference>
<dbReference type="SMART" id="SM00065">
    <property type="entry name" value="GAF"/>
    <property type="match status" value="1"/>
</dbReference>
<feature type="domain" description="Histidine kinase" evidence="9">
    <location>
        <begin position="164"/>
        <end position="379"/>
    </location>
</feature>
<dbReference type="PRINTS" id="PR00344">
    <property type="entry name" value="BCTRLSENSOR"/>
</dbReference>
<dbReference type="Pfam" id="PF02518">
    <property type="entry name" value="HATPase_c"/>
    <property type="match status" value="1"/>
</dbReference>
<protein>
    <recommendedName>
        <fullName evidence="3">histidine kinase</fullName>
        <ecNumber evidence="3">2.7.13.3</ecNumber>
    </recommendedName>
</protein>
<proteinExistence type="predicted"/>
<reference evidence="10 11" key="1">
    <citation type="submission" date="2023-11" db="EMBL/GenBank/DDBJ databases">
        <authorList>
            <person name="Xu M."/>
            <person name="Jiang T."/>
        </authorList>
    </citation>
    <scope>NUCLEOTIDE SEQUENCE [LARGE SCALE GENOMIC DNA]</scope>
    <source>
        <strain evidence="10 11">SD</strain>
    </source>
</reference>
<dbReference type="InterPro" id="IPR029016">
    <property type="entry name" value="GAF-like_dom_sf"/>
</dbReference>
<dbReference type="InterPro" id="IPR036097">
    <property type="entry name" value="HisK_dim/P_sf"/>
</dbReference>
<evidence type="ECO:0000256" key="1">
    <source>
        <dbReference type="ARBA" id="ARBA00000085"/>
    </source>
</evidence>
<keyword evidence="5" id="KW-0808">Transferase</keyword>
<comment type="subcellular location">
    <subcellularLocation>
        <location evidence="2">Cell membrane</location>
    </subcellularLocation>
</comment>
<dbReference type="PANTHER" id="PTHR43047:SF72">
    <property type="entry name" value="OSMOSENSING HISTIDINE PROTEIN KINASE SLN1"/>
    <property type="match status" value="1"/>
</dbReference>
<dbReference type="PROSITE" id="PS50109">
    <property type="entry name" value="HIS_KIN"/>
    <property type="match status" value="1"/>
</dbReference>
<keyword evidence="8" id="KW-0175">Coiled coil</keyword>
<comment type="caution">
    <text evidence="10">The sequence shown here is derived from an EMBL/GenBank/DDBJ whole genome shotgun (WGS) entry which is preliminary data.</text>
</comment>
<keyword evidence="7" id="KW-0902">Two-component regulatory system</keyword>
<dbReference type="Gene3D" id="3.30.565.10">
    <property type="entry name" value="Histidine kinase-like ATPase, C-terminal domain"/>
    <property type="match status" value="1"/>
</dbReference>
<evidence type="ECO:0000256" key="3">
    <source>
        <dbReference type="ARBA" id="ARBA00012438"/>
    </source>
</evidence>
<evidence type="ECO:0000256" key="6">
    <source>
        <dbReference type="ARBA" id="ARBA00022777"/>
    </source>
</evidence>
<dbReference type="Gene3D" id="3.30.450.40">
    <property type="match status" value="1"/>
</dbReference>
<dbReference type="EMBL" id="JAXAVX010000005">
    <property type="protein sequence ID" value="MDX8152165.1"/>
    <property type="molecule type" value="Genomic_DNA"/>
</dbReference>
<dbReference type="SUPFAM" id="SSF55874">
    <property type="entry name" value="ATPase domain of HSP90 chaperone/DNA topoisomerase II/histidine kinase"/>
    <property type="match status" value="1"/>
</dbReference>
<dbReference type="GO" id="GO:0016301">
    <property type="term" value="F:kinase activity"/>
    <property type="evidence" value="ECO:0007669"/>
    <property type="project" value="UniProtKB-KW"/>
</dbReference>
<sequence>MQPEQERNDVIARAMEAARDLTGLEIAYVSRFHDGVQEIERTTTAPTAVGITEGMVVPLEDTYCQRIVDGRMPSVILDTAANPVTAELDATAGANIGSYLSVPIRLHDGRLYGTLCCASSKAIDPLSERELELVRILAQLVAHQLDEHEQQAAALRAQQEFLASVSHDLRSPLNAIGLLADELRDRVPDVDPAEAGRMIREEARRVLAQVDDVLLVTTQRAGALRLRIAPTDLRALAAEVVETASWAAQGAGVALRLEAPAPLVAEVDATRLRRALQNLVDNAVKYSPDGGTTRVRVDRDASTALVVVADEGIGIDPEEVARLGERFFRASSAHEAGIGGTGLGLATVQAVAEAHEGLLEVASTRGAGSRFALRVPLRHRAV</sequence>
<evidence type="ECO:0000256" key="4">
    <source>
        <dbReference type="ARBA" id="ARBA00022553"/>
    </source>
</evidence>
<dbReference type="PANTHER" id="PTHR43047">
    <property type="entry name" value="TWO-COMPONENT HISTIDINE PROTEIN KINASE"/>
    <property type="match status" value="1"/>
</dbReference>
<evidence type="ECO:0000256" key="8">
    <source>
        <dbReference type="SAM" id="Coils"/>
    </source>
</evidence>
<comment type="catalytic activity">
    <reaction evidence="1">
        <text>ATP + protein L-histidine = ADP + protein N-phospho-L-histidine.</text>
        <dbReference type="EC" id="2.7.13.3"/>
    </reaction>
</comment>
<dbReference type="InterPro" id="IPR004358">
    <property type="entry name" value="Sig_transdc_His_kin-like_C"/>
</dbReference>
<dbReference type="SMART" id="SM00387">
    <property type="entry name" value="HATPase_c"/>
    <property type="match status" value="1"/>
</dbReference>
<dbReference type="CDD" id="cd00082">
    <property type="entry name" value="HisKA"/>
    <property type="match status" value="1"/>
</dbReference>
<name>A0ABU4VN09_9ACTN</name>
<dbReference type="RefSeq" id="WP_319954321.1">
    <property type="nucleotide sequence ID" value="NZ_JAXAVX010000005.1"/>
</dbReference>
<dbReference type="InterPro" id="IPR003661">
    <property type="entry name" value="HisK_dim/P_dom"/>
</dbReference>
<evidence type="ECO:0000313" key="10">
    <source>
        <dbReference type="EMBL" id="MDX8152165.1"/>
    </source>
</evidence>
<evidence type="ECO:0000256" key="5">
    <source>
        <dbReference type="ARBA" id="ARBA00022679"/>
    </source>
</evidence>
<dbReference type="InterPro" id="IPR005467">
    <property type="entry name" value="His_kinase_dom"/>
</dbReference>
<evidence type="ECO:0000256" key="2">
    <source>
        <dbReference type="ARBA" id="ARBA00004236"/>
    </source>
</evidence>
<evidence type="ECO:0000259" key="9">
    <source>
        <dbReference type="PROSITE" id="PS50109"/>
    </source>
</evidence>
<dbReference type="Gene3D" id="1.10.287.130">
    <property type="match status" value="1"/>
</dbReference>
<feature type="coiled-coil region" evidence="8">
    <location>
        <begin position="138"/>
        <end position="165"/>
    </location>
</feature>
<dbReference type="Pfam" id="PF00512">
    <property type="entry name" value="HisKA"/>
    <property type="match status" value="1"/>
</dbReference>
<keyword evidence="6 10" id="KW-0418">Kinase</keyword>
<keyword evidence="11" id="KW-1185">Reference proteome</keyword>
<gene>
    <name evidence="10" type="ORF">SK069_11210</name>
</gene>
<dbReference type="SMART" id="SM00388">
    <property type="entry name" value="HisKA"/>
    <property type="match status" value="1"/>
</dbReference>
<evidence type="ECO:0000313" key="11">
    <source>
        <dbReference type="Proteomes" id="UP001277761"/>
    </source>
</evidence>
<dbReference type="SUPFAM" id="SSF47384">
    <property type="entry name" value="Homodimeric domain of signal transducing histidine kinase"/>
    <property type="match status" value="1"/>
</dbReference>
<dbReference type="EC" id="2.7.13.3" evidence="3"/>